<dbReference type="EMBL" id="JAACJM010000052">
    <property type="protein sequence ID" value="KAF5357396.1"/>
    <property type="molecule type" value="Genomic_DNA"/>
</dbReference>
<evidence type="ECO:0000313" key="2">
    <source>
        <dbReference type="EMBL" id="KAF5357396.1"/>
    </source>
</evidence>
<accession>A0A8H5LHA2</accession>
<dbReference type="Proteomes" id="UP000559256">
    <property type="component" value="Unassembled WGS sequence"/>
</dbReference>
<gene>
    <name evidence="2" type="ORF">D9758_005856</name>
</gene>
<evidence type="ECO:0000313" key="3">
    <source>
        <dbReference type="Proteomes" id="UP000559256"/>
    </source>
</evidence>
<feature type="compositionally biased region" description="Low complexity" evidence="1">
    <location>
        <begin position="14"/>
        <end position="34"/>
    </location>
</feature>
<comment type="caution">
    <text evidence="2">The sequence shown here is derived from an EMBL/GenBank/DDBJ whole genome shotgun (WGS) entry which is preliminary data.</text>
</comment>
<proteinExistence type="predicted"/>
<feature type="region of interest" description="Disordered" evidence="1">
    <location>
        <begin position="13"/>
        <end position="35"/>
    </location>
</feature>
<protein>
    <submittedName>
        <fullName evidence="2">Uncharacterized protein</fullName>
    </submittedName>
</protein>
<name>A0A8H5LHA2_9AGAR</name>
<keyword evidence="3" id="KW-1185">Reference proteome</keyword>
<sequence>MFVAIGGPSPAIFHTHTGGPPETTTLPATRTPTDPISPIARRRAPRIYQIHFIASSQLTTLHFHLFDVSSLAISGAGDLLLGDVCIDFIDRSRCSLVFLRFEVPSFPSEKMRRLFLLCNSLKELRIMAPIDSKETLDCLTVGPVDAPVCLLPALEIIDLRSRQPRKLQCITEFFKMAHSRTSLERTRDPRVSRMK</sequence>
<reference evidence="2 3" key="1">
    <citation type="journal article" date="2020" name="ISME J.">
        <title>Uncovering the hidden diversity of litter-decomposition mechanisms in mushroom-forming fungi.</title>
        <authorList>
            <person name="Floudas D."/>
            <person name="Bentzer J."/>
            <person name="Ahren D."/>
            <person name="Johansson T."/>
            <person name="Persson P."/>
            <person name="Tunlid A."/>
        </authorList>
    </citation>
    <scope>NUCLEOTIDE SEQUENCE [LARGE SCALE GENOMIC DNA]</scope>
    <source>
        <strain evidence="2 3">CBS 291.85</strain>
    </source>
</reference>
<evidence type="ECO:0000256" key="1">
    <source>
        <dbReference type="SAM" id="MobiDB-lite"/>
    </source>
</evidence>
<dbReference type="AlphaFoldDB" id="A0A8H5LHA2"/>
<organism evidence="2 3">
    <name type="scientific">Tetrapyrgos nigripes</name>
    <dbReference type="NCBI Taxonomy" id="182062"/>
    <lineage>
        <taxon>Eukaryota</taxon>
        <taxon>Fungi</taxon>
        <taxon>Dikarya</taxon>
        <taxon>Basidiomycota</taxon>
        <taxon>Agaricomycotina</taxon>
        <taxon>Agaricomycetes</taxon>
        <taxon>Agaricomycetidae</taxon>
        <taxon>Agaricales</taxon>
        <taxon>Marasmiineae</taxon>
        <taxon>Marasmiaceae</taxon>
        <taxon>Tetrapyrgos</taxon>
    </lineage>
</organism>